<gene>
    <name evidence="13" type="ORF">METZ01_LOCUS480410</name>
</gene>
<keyword evidence="10" id="KW-0275">Fatty acid biosynthesis</keyword>
<dbReference type="Pfam" id="PF00487">
    <property type="entry name" value="FA_desaturase"/>
    <property type="match status" value="1"/>
</dbReference>
<feature type="domain" description="Fatty acid desaturase" evidence="12">
    <location>
        <begin position="40"/>
        <end position="134"/>
    </location>
</feature>
<evidence type="ECO:0000256" key="3">
    <source>
        <dbReference type="ARBA" id="ARBA00022692"/>
    </source>
</evidence>
<evidence type="ECO:0000256" key="5">
    <source>
        <dbReference type="ARBA" id="ARBA00022989"/>
    </source>
</evidence>
<reference evidence="13" key="1">
    <citation type="submission" date="2018-05" db="EMBL/GenBank/DDBJ databases">
        <authorList>
            <person name="Lanie J.A."/>
            <person name="Ng W.-L."/>
            <person name="Kazmierczak K.M."/>
            <person name="Andrzejewski T.M."/>
            <person name="Davidsen T.M."/>
            <person name="Wayne K.J."/>
            <person name="Tettelin H."/>
            <person name="Glass J.I."/>
            <person name="Rusch D."/>
            <person name="Podicherti R."/>
            <person name="Tsui H.-C.T."/>
            <person name="Winkler M.E."/>
        </authorList>
    </citation>
    <scope>NUCLEOTIDE SEQUENCE</scope>
</reference>
<feature type="transmembrane region" description="Helical" evidence="11">
    <location>
        <begin position="40"/>
        <end position="61"/>
    </location>
</feature>
<keyword evidence="3 11" id="KW-0812">Transmembrane</keyword>
<evidence type="ECO:0000256" key="2">
    <source>
        <dbReference type="ARBA" id="ARBA00022516"/>
    </source>
</evidence>
<name>A0A383C538_9ZZZZ</name>
<keyword evidence="4" id="KW-0276">Fatty acid metabolism</keyword>
<dbReference type="GO" id="GO:0016020">
    <property type="term" value="C:membrane"/>
    <property type="evidence" value="ECO:0007669"/>
    <property type="project" value="UniProtKB-SubCell"/>
</dbReference>
<dbReference type="PANTHER" id="PTHR11351">
    <property type="entry name" value="ACYL-COA DESATURASE"/>
    <property type="match status" value="1"/>
</dbReference>
<keyword evidence="5 11" id="KW-1133">Transmembrane helix</keyword>
<protein>
    <recommendedName>
        <fullName evidence="12">Fatty acid desaturase domain-containing protein</fullName>
    </recommendedName>
</protein>
<evidence type="ECO:0000256" key="4">
    <source>
        <dbReference type="ARBA" id="ARBA00022832"/>
    </source>
</evidence>
<evidence type="ECO:0000259" key="12">
    <source>
        <dbReference type="Pfam" id="PF00487"/>
    </source>
</evidence>
<keyword evidence="8" id="KW-0443">Lipid metabolism</keyword>
<feature type="non-terminal residue" evidence="13">
    <location>
        <position position="166"/>
    </location>
</feature>
<dbReference type="GO" id="GO:0016717">
    <property type="term" value="F:oxidoreductase activity, acting on paired donors, with oxidation of a pair of donors resulting in the reduction of molecular oxygen to two molecules of water"/>
    <property type="evidence" value="ECO:0007669"/>
    <property type="project" value="InterPro"/>
</dbReference>
<keyword evidence="6" id="KW-0560">Oxidoreductase</keyword>
<keyword evidence="2" id="KW-0444">Lipid biosynthesis</keyword>
<evidence type="ECO:0000313" key="13">
    <source>
        <dbReference type="EMBL" id="SVE27556.1"/>
    </source>
</evidence>
<proteinExistence type="predicted"/>
<dbReference type="AlphaFoldDB" id="A0A383C538"/>
<evidence type="ECO:0000256" key="6">
    <source>
        <dbReference type="ARBA" id="ARBA00023002"/>
    </source>
</evidence>
<evidence type="ECO:0000256" key="11">
    <source>
        <dbReference type="SAM" id="Phobius"/>
    </source>
</evidence>
<dbReference type="InterPro" id="IPR005804">
    <property type="entry name" value="FA_desaturase_dom"/>
</dbReference>
<dbReference type="InterPro" id="IPR015876">
    <property type="entry name" value="Acyl-CoA_DS"/>
</dbReference>
<dbReference type="GO" id="GO:0006633">
    <property type="term" value="P:fatty acid biosynthetic process"/>
    <property type="evidence" value="ECO:0007669"/>
    <property type="project" value="UniProtKB-KW"/>
</dbReference>
<evidence type="ECO:0000256" key="7">
    <source>
        <dbReference type="ARBA" id="ARBA00023004"/>
    </source>
</evidence>
<evidence type="ECO:0000256" key="1">
    <source>
        <dbReference type="ARBA" id="ARBA00004141"/>
    </source>
</evidence>
<accession>A0A383C538</accession>
<evidence type="ECO:0000256" key="8">
    <source>
        <dbReference type="ARBA" id="ARBA00023098"/>
    </source>
</evidence>
<dbReference type="PANTHER" id="PTHR11351:SF31">
    <property type="entry name" value="DESATURASE 1, ISOFORM A-RELATED"/>
    <property type="match status" value="1"/>
</dbReference>
<dbReference type="EMBL" id="UINC01206092">
    <property type="protein sequence ID" value="SVE27556.1"/>
    <property type="molecule type" value="Genomic_DNA"/>
</dbReference>
<dbReference type="CDD" id="cd03505">
    <property type="entry name" value="Delta9-FADS-like"/>
    <property type="match status" value="1"/>
</dbReference>
<comment type="subcellular location">
    <subcellularLocation>
        <location evidence="1">Membrane</location>
        <topology evidence="1">Multi-pass membrane protein</topology>
    </subcellularLocation>
</comment>
<feature type="transmembrane region" description="Helical" evidence="11">
    <location>
        <begin position="12"/>
        <end position="34"/>
    </location>
</feature>
<dbReference type="PRINTS" id="PR00075">
    <property type="entry name" value="FACDDSATRASE"/>
</dbReference>
<keyword evidence="9 11" id="KW-0472">Membrane</keyword>
<evidence type="ECO:0000256" key="9">
    <source>
        <dbReference type="ARBA" id="ARBA00023136"/>
    </source>
</evidence>
<sequence length="166" mass="19518">MFPNIPFRRVDWISSSFLIGTFLLTITAVPWYLFTYEWDWFMFGMFAVLYMAAGLSITVGYHRLFSHRAFKAKMPIRLFTLIFGAAAFENSALEWCSDHRNHHKHVDTDDDPYDISKGFFWAHIGWILFKLKTPPPLDNVSDLKRDPLIVWQHKWVHLIAFTIGFG</sequence>
<keyword evidence="7" id="KW-0408">Iron</keyword>
<evidence type="ECO:0000256" key="10">
    <source>
        <dbReference type="ARBA" id="ARBA00023160"/>
    </source>
</evidence>
<organism evidence="13">
    <name type="scientific">marine metagenome</name>
    <dbReference type="NCBI Taxonomy" id="408172"/>
    <lineage>
        <taxon>unclassified sequences</taxon>
        <taxon>metagenomes</taxon>
        <taxon>ecological metagenomes</taxon>
    </lineage>
</organism>